<dbReference type="SUPFAM" id="SSF48179">
    <property type="entry name" value="6-phosphogluconate dehydrogenase C-terminal domain-like"/>
    <property type="match status" value="1"/>
</dbReference>
<reference evidence="3 4" key="1">
    <citation type="submission" date="2019-05" db="EMBL/GenBank/DDBJ databases">
        <authorList>
            <person name="Lee S.D."/>
        </authorList>
    </citation>
    <scope>NUCLEOTIDE SEQUENCE [LARGE SCALE GENOMIC DNA]</scope>
    <source>
        <strain evidence="3 4">C5-26</strain>
    </source>
</reference>
<evidence type="ECO:0000313" key="4">
    <source>
        <dbReference type="Proteomes" id="UP000320244"/>
    </source>
</evidence>
<accession>A0A563E861</accession>
<dbReference type="InterPro" id="IPR051402">
    <property type="entry name" value="KPR-Related"/>
</dbReference>
<gene>
    <name evidence="3" type="ORF">FGL98_01480</name>
</gene>
<dbReference type="Proteomes" id="UP000320244">
    <property type="component" value="Unassembled WGS sequence"/>
</dbReference>
<evidence type="ECO:0000313" key="3">
    <source>
        <dbReference type="EMBL" id="TWP38499.1"/>
    </source>
</evidence>
<protein>
    <submittedName>
        <fullName evidence="3">2-dehydropantoate 2-reductase</fullName>
    </submittedName>
</protein>
<evidence type="ECO:0000259" key="2">
    <source>
        <dbReference type="Pfam" id="PF08546"/>
    </source>
</evidence>
<evidence type="ECO:0000259" key="1">
    <source>
        <dbReference type="Pfam" id="PF02558"/>
    </source>
</evidence>
<feature type="domain" description="Ketopantoate reductase N-terminal" evidence="1">
    <location>
        <begin position="4"/>
        <end position="104"/>
    </location>
</feature>
<proteinExistence type="predicted"/>
<comment type="caution">
    <text evidence="3">The sequence shown here is derived from an EMBL/GenBank/DDBJ whole genome shotgun (WGS) entry which is preliminary data.</text>
</comment>
<dbReference type="SUPFAM" id="SSF51735">
    <property type="entry name" value="NAD(P)-binding Rossmann-fold domains"/>
    <property type="match status" value="1"/>
</dbReference>
<dbReference type="Pfam" id="PF02558">
    <property type="entry name" value="ApbA"/>
    <property type="match status" value="1"/>
</dbReference>
<dbReference type="Pfam" id="PF08546">
    <property type="entry name" value="ApbA_C"/>
    <property type="match status" value="1"/>
</dbReference>
<reference evidence="3 4" key="2">
    <citation type="submission" date="2019-08" db="EMBL/GenBank/DDBJ databases">
        <title>Jejuicoccus antrihumi gen. nov., sp. nov., a new member of the family Dermacoccaceae isolated from a cave.</title>
        <authorList>
            <person name="Schumann P."/>
            <person name="Kim I.S."/>
        </authorList>
    </citation>
    <scope>NUCLEOTIDE SEQUENCE [LARGE SCALE GENOMIC DNA]</scope>
    <source>
        <strain evidence="3 4">C5-26</strain>
    </source>
</reference>
<dbReference type="NCBIfam" id="NF005089">
    <property type="entry name" value="PRK06522.1-4"/>
    <property type="match status" value="1"/>
</dbReference>
<dbReference type="OrthoDB" id="9796561at2"/>
<dbReference type="InterPro" id="IPR013328">
    <property type="entry name" value="6PGD_dom2"/>
</dbReference>
<dbReference type="InterPro" id="IPR013332">
    <property type="entry name" value="KPR_N"/>
</dbReference>
<name>A0A563E861_9MICO</name>
<feature type="domain" description="Ketopantoate reductase C-terminal" evidence="2">
    <location>
        <begin position="199"/>
        <end position="317"/>
    </location>
</feature>
<dbReference type="RefSeq" id="WP_146314900.1">
    <property type="nucleotide sequence ID" value="NZ_VCQV01000002.1"/>
</dbReference>
<dbReference type="GO" id="GO:0005737">
    <property type="term" value="C:cytoplasm"/>
    <property type="evidence" value="ECO:0007669"/>
    <property type="project" value="TreeGrafter"/>
</dbReference>
<dbReference type="FunFam" id="1.10.1040.10:FF:000017">
    <property type="entry name" value="2-dehydropantoate 2-reductase"/>
    <property type="match status" value="1"/>
</dbReference>
<dbReference type="Gene3D" id="3.40.50.720">
    <property type="entry name" value="NAD(P)-binding Rossmann-like Domain"/>
    <property type="match status" value="1"/>
</dbReference>
<sequence length="328" mass="33964">MRYCVYGLGAVGGFIAARLARSGADVCGVARGATLQAIHERGIEVRDECDVARATLPVAERLADLDGVDCVILAVKATALPALLNDLRNGLAGDAVVLTAMNGVPWWFTDGFTGPLNGVALDSVDPSGVLAAAVPAHRVIGSAVHLTCSTPEPGVVAVGSGTKLVIGPATSAAPLDEATRTAAEDLVVAGFDVDVTDAIHQEVWFKLWGNLSFNPVSMLTRADAQQILSDALLHDFVARCVGEAKTIGSALGFTTTSSTEERLQIARDLGPFRPSMLQDAEAGKQVELDALLGSVQEIGTLLGVGTPAIDTLLGLSRVHARAHGLYPA</sequence>
<dbReference type="AlphaFoldDB" id="A0A563E861"/>
<dbReference type="PANTHER" id="PTHR21708">
    <property type="entry name" value="PROBABLE 2-DEHYDROPANTOATE 2-REDUCTASE"/>
    <property type="match status" value="1"/>
</dbReference>
<dbReference type="Gene3D" id="1.10.1040.10">
    <property type="entry name" value="N-(1-d-carboxylethyl)-l-norvaline Dehydrogenase, domain 2"/>
    <property type="match status" value="1"/>
</dbReference>
<organism evidence="3 4">
    <name type="scientific">Leekyejoonella antrihumi</name>
    <dbReference type="NCBI Taxonomy" id="1660198"/>
    <lineage>
        <taxon>Bacteria</taxon>
        <taxon>Bacillati</taxon>
        <taxon>Actinomycetota</taxon>
        <taxon>Actinomycetes</taxon>
        <taxon>Micrococcales</taxon>
        <taxon>Dermacoccaceae</taxon>
        <taxon>Leekyejoonella</taxon>
    </lineage>
</organism>
<dbReference type="EMBL" id="VCQV01000002">
    <property type="protein sequence ID" value="TWP38499.1"/>
    <property type="molecule type" value="Genomic_DNA"/>
</dbReference>
<dbReference type="InterPro" id="IPR036291">
    <property type="entry name" value="NAD(P)-bd_dom_sf"/>
</dbReference>
<dbReference type="InterPro" id="IPR008927">
    <property type="entry name" value="6-PGluconate_DH-like_C_sf"/>
</dbReference>
<keyword evidence="4" id="KW-1185">Reference proteome</keyword>
<dbReference type="PANTHER" id="PTHR21708:SF45">
    <property type="entry name" value="2-DEHYDROPANTOATE 2-REDUCTASE"/>
    <property type="match status" value="1"/>
</dbReference>
<dbReference type="InterPro" id="IPR013752">
    <property type="entry name" value="KPA_reductase"/>
</dbReference>